<dbReference type="GO" id="GO:0016226">
    <property type="term" value="P:iron-sulfur cluster assembly"/>
    <property type="evidence" value="ECO:0007669"/>
    <property type="project" value="TreeGrafter"/>
</dbReference>
<dbReference type="SUPFAM" id="SSF103025">
    <property type="entry name" value="Folate-binding domain"/>
    <property type="match status" value="1"/>
</dbReference>
<organism evidence="1 2">
    <name type="scientific">Pycnococcus provasolii</name>
    <dbReference type="NCBI Taxonomy" id="41880"/>
    <lineage>
        <taxon>Eukaryota</taxon>
        <taxon>Viridiplantae</taxon>
        <taxon>Chlorophyta</taxon>
        <taxon>Pseudoscourfieldiophyceae</taxon>
        <taxon>Pseudoscourfieldiales</taxon>
        <taxon>Pycnococcaceae</taxon>
        <taxon>Pycnococcus</taxon>
    </lineage>
</organism>
<dbReference type="GO" id="GO:0005759">
    <property type="term" value="C:mitochondrial matrix"/>
    <property type="evidence" value="ECO:0007669"/>
    <property type="project" value="TreeGrafter"/>
</dbReference>
<sequence>MLLHKLPRRALLAITGTDARLFLDALITCGTTYLRKDPTLAYTGTATTSMGDFDATTLKHCVYGVLLTETGRVMYDLFLHAGTPLIERQVGRDGVLLECSQRAVEHLSIVLRRSIQHADVQVNSVPNGTFAVAATFAEDHADMHVDDETLANAGLSRDPRLPLAAGRGIVPAHHLDSAESFLDSTGYRAWRYAQGLPCGPLEMRPGVITPVASNVANHYGCLRKPTKYSYPGAEAVADEIARESTREGFLNSKRIVPVRINGLGANGAMGGDDLVIERGAGAGANLAGRLIAADEGRGLALMRVRDAIRASAHGSTPLHSVVGAKVRWSDADASVAYEIVPSIPSWWPEVPKE</sequence>
<dbReference type="Proteomes" id="UP000660262">
    <property type="component" value="Unassembled WGS sequence"/>
</dbReference>
<gene>
    <name evidence="1" type="ORF">PPROV_001035100</name>
</gene>
<keyword evidence="2" id="KW-1185">Reference proteome</keyword>
<dbReference type="OrthoDB" id="191995at2759"/>
<proteinExistence type="predicted"/>
<accession>A0A830HXZ1</accession>
<reference evidence="1" key="1">
    <citation type="submission" date="2020-10" db="EMBL/GenBank/DDBJ databases">
        <title>Unveiling of a novel bifunctional photoreceptor, Dualchrome1, isolated from a cosmopolitan green alga.</title>
        <authorList>
            <person name="Suzuki S."/>
            <person name="Kawachi M."/>
        </authorList>
    </citation>
    <scope>NUCLEOTIDE SEQUENCE</scope>
    <source>
        <strain evidence="1">NIES 2893</strain>
    </source>
</reference>
<dbReference type="InterPro" id="IPR045179">
    <property type="entry name" value="YgfZ/GcvT"/>
</dbReference>
<dbReference type="PANTHER" id="PTHR22602">
    <property type="entry name" value="TRANSFERASE CAF17, MITOCHONDRIAL-RELATED"/>
    <property type="match status" value="1"/>
</dbReference>
<dbReference type="EMBL" id="BNJQ01000035">
    <property type="protein sequence ID" value="GHP11623.1"/>
    <property type="molecule type" value="Genomic_DNA"/>
</dbReference>
<dbReference type="AlphaFoldDB" id="A0A830HXZ1"/>
<dbReference type="PANTHER" id="PTHR22602:SF0">
    <property type="entry name" value="TRANSFERASE CAF17, MITOCHONDRIAL-RELATED"/>
    <property type="match status" value="1"/>
</dbReference>
<dbReference type="Gene3D" id="3.30.1360.120">
    <property type="entry name" value="Probable tRNA modification gtpase trme, domain 1"/>
    <property type="match status" value="1"/>
</dbReference>
<evidence type="ECO:0000313" key="2">
    <source>
        <dbReference type="Proteomes" id="UP000660262"/>
    </source>
</evidence>
<dbReference type="InterPro" id="IPR027266">
    <property type="entry name" value="TrmE/GcvT-like"/>
</dbReference>
<protein>
    <submittedName>
        <fullName evidence="1">Iron-sulfur clusters incorporation protein</fullName>
    </submittedName>
</protein>
<comment type="caution">
    <text evidence="1">The sequence shown here is derived from an EMBL/GenBank/DDBJ whole genome shotgun (WGS) entry which is preliminary data.</text>
</comment>
<name>A0A830HXZ1_9CHLO</name>
<evidence type="ECO:0000313" key="1">
    <source>
        <dbReference type="EMBL" id="GHP11623.1"/>
    </source>
</evidence>